<evidence type="ECO:0000313" key="2">
    <source>
        <dbReference type="Proteomes" id="UP001164250"/>
    </source>
</evidence>
<comment type="caution">
    <text evidence="1">The sequence shown here is derived from an EMBL/GenBank/DDBJ whole genome shotgun (WGS) entry which is preliminary data.</text>
</comment>
<gene>
    <name evidence="1" type="ORF">Patl1_25419</name>
</gene>
<reference evidence="2" key="1">
    <citation type="journal article" date="2023" name="G3 (Bethesda)">
        <title>Genome assembly and association tests identify interacting loci associated with vigor, precocity, and sex in interspecific pistachio rootstocks.</title>
        <authorList>
            <person name="Palmer W."/>
            <person name="Jacygrad E."/>
            <person name="Sagayaradj S."/>
            <person name="Cavanaugh K."/>
            <person name="Han R."/>
            <person name="Bertier L."/>
            <person name="Beede B."/>
            <person name="Kafkas S."/>
            <person name="Golino D."/>
            <person name="Preece J."/>
            <person name="Michelmore R."/>
        </authorList>
    </citation>
    <scope>NUCLEOTIDE SEQUENCE [LARGE SCALE GENOMIC DNA]</scope>
</reference>
<organism evidence="1 2">
    <name type="scientific">Pistacia atlantica</name>
    <dbReference type="NCBI Taxonomy" id="434234"/>
    <lineage>
        <taxon>Eukaryota</taxon>
        <taxon>Viridiplantae</taxon>
        <taxon>Streptophyta</taxon>
        <taxon>Embryophyta</taxon>
        <taxon>Tracheophyta</taxon>
        <taxon>Spermatophyta</taxon>
        <taxon>Magnoliopsida</taxon>
        <taxon>eudicotyledons</taxon>
        <taxon>Gunneridae</taxon>
        <taxon>Pentapetalae</taxon>
        <taxon>rosids</taxon>
        <taxon>malvids</taxon>
        <taxon>Sapindales</taxon>
        <taxon>Anacardiaceae</taxon>
        <taxon>Pistacia</taxon>
    </lineage>
</organism>
<keyword evidence="2" id="KW-1185">Reference proteome</keyword>
<name>A0ACC1B3T3_9ROSI</name>
<dbReference type="EMBL" id="CM047903">
    <property type="protein sequence ID" value="KAJ0093615.1"/>
    <property type="molecule type" value="Genomic_DNA"/>
</dbReference>
<proteinExistence type="predicted"/>
<accession>A0ACC1B3T3</accession>
<dbReference type="Proteomes" id="UP001164250">
    <property type="component" value="Chromosome 7"/>
</dbReference>
<sequence length="114" mass="12677">MVAQLEESVTPSLDHVERTKSLICALNFISRDLPLPPELFDTVSSIYYGHQEGVTEVLDDGVHGADGSDQTAVAEKGLVLVWKFVLLEGGDFGDRFTFECSWCLGWLRLKSLFI</sequence>
<evidence type="ECO:0000313" key="1">
    <source>
        <dbReference type="EMBL" id="KAJ0093615.1"/>
    </source>
</evidence>
<protein>
    <submittedName>
        <fullName evidence="1">Uncharacterized protein</fullName>
    </submittedName>
</protein>